<organism evidence="1 2">
    <name type="scientific">Yinghuangia aomiensis</name>
    <dbReference type="NCBI Taxonomy" id="676205"/>
    <lineage>
        <taxon>Bacteria</taxon>
        <taxon>Bacillati</taxon>
        <taxon>Actinomycetota</taxon>
        <taxon>Actinomycetes</taxon>
        <taxon>Kitasatosporales</taxon>
        <taxon>Streptomycetaceae</taxon>
        <taxon>Yinghuangia</taxon>
    </lineage>
</organism>
<name>A0ABP9HYY2_9ACTN</name>
<proteinExistence type="predicted"/>
<accession>A0ABP9HYY2</accession>
<evidence type="ECO:0000313" key="2">
    <source>
        <dbReference type="Proteomes" id="UP001500466"/>
    </source>
</evidence>
<comment type="caution">
    <text evidence="1">The sequence shown here is derived from an EMBL/GenBank/DDBJ whole genome shotgun (WGS) entry which is preliminary data.</text>
</comment>
<reference evidence="2" key="1">
    <citation type="journal article" date="2019" name="Int. J. Syst. Evol. Microbiol.">
        <title>The Global Catalogue of Microorganisms (GCM) 10K type strain sequencing project: providing services to taxonomists for standard genome sequencing and annotation.</title>
        <authorList>
            <consortium name="The Broad Institute Genomics Platform"/>
            <consortium name="The Broad Institute Genome Sequencing Center for Infectious Disease"/>
            <person name="Wu L."/>
            <person name="Ma J."/>
        </authorList>
    </citation>
    <scope>NUCLEOTIDE SEQUENCE [LARGE SCALE GENOMIC DNA]</scope>
    <source>
        <strain evidence="2">JCM 17986</strain>
    </source>
</reference>
<gene>
    <name evidence="1" type="ORF">GCM10023205_59830</name>
</gene>
<dbReference type="EMBL" id="BAABHS010000025">
    <property type="protein sequence ID" value="GAA4982425.1"/>
    <property type="molecule type" value="Genomic_DNA"/>
</dbReference>
<evidence type="ECO:0000313" key="1">
    <source>
        <dbReference type="EMBL" id="GAA4982425.1"/>
    </source>
</evidence>
<dbReference type="Proteomes" id="UP001500466">
    <property type="component" value="Unassembled WGS sequence"/>
</dbReference>
<sequence>MLHPLGQDARGGNLGWVLTGSMTDLVAANGMDKILAGNLAWVPSCAAGADSFGTVNSGTADAALTRTTPQFIAAGAYTGTLTLTLI</sequence>
<protein>
    <submittedName>
        <fullName evidence="1">Uncharacterized protein</fullName>
    </submittedName>
</protein>
<keyword evidence="2" id="KW-1185">Reference proteome</keyword>